<dbReference type="Ensembl" id="ENSHCOT00000022591.1">
    <property type="protein sequence ID" value="ENSHCOP00000014855.1"/>
    <property type="gene ID" value="ENSHCOG00000018336.1"/>
</dbReference>
<dbReference type="GeneTree" id="ENSGT00940000154281"/>
<reference evidence="3" key="2">
    <citation type="submission" date="2025-09" db="UniProtKB">
        <authorList>
            <consortium name="Ensembl"/>
        </authorList>
    </citation>
    <scope>IDENTIFICATION</scope>
</reference>
<feature type="compositionally biased region" description="Polar residues" evidence="2">
    <location>
        <begin position="75"/>
        <end position="85"/>
    </location>
</feature>
<dbReference type="AlphaFoldDB" id="A0A3Q3DL23"/>
<proteinExistence type="inferred from homology"/>
<protein>
    <submittedName>
        <fullName evidence="3">Uncharacterized protein</fullName>
    </submittedName>
</protein>
<dbReference type="Gene3D" id="3.90.230.10">
    <property type="entry name" value="Creatinase/methionine aminopeptidase superfamily"/>
    <property type="match status" value="1"/>
</dbReference>
<organism evidence="3 4">
    <name type="scientific">Hippocampus comes</name>
    <name type="common">Tiger tail seahorse</name>
    <dbReference type="NCBI Taxonomy" id="109280"/>
    <lineage>
        <taxon>Eukaryota</taxon>
        <taxon>Metazoa</taxon>
        <taxon>Chordata</taxon>
        <taxon>Craniata</taxon>
        <taxon>Vertebrata</taxon>
        <taxon>Euteleostomi</taxon>
        <taxon>Actinopterygii</taxon>
        <taxon>Neopterygii</taxon>
        <taxon>Teleostei</taxon>
        <taxon>Neoteleostei</taxon>
        <taxon>Acanthomorphata</taxon>
        <taxon>Syngnathiaria</taxon>
        <taxon>Syngnathiformes</taxon>
        <taxon>Syngnathoidei</taxon>
        <taxon>Syngnathidae</taxon>
        <taxon>Hippocampus</taxon>
    </lineage>
</organism>
<comment type="similarity">
    <text evidence="1">Belongs to the peptidase M24 family.</text>
</comment>
<evidence type="ECO:0000313" key="4">
    <source>
        <dbReference type="Proteomes" id="UP000264820"/>
    </source>
</evidence>
<keyword evidence="4" id="KW-1185">Reference proteome</keyword>
<name>A0A3Q3DL23_HIPCM</name>
<evidence type="ECO:0000256" key="1">
    <source>
        <dbReference type="ARBA" id="ARBA00007319"/>
    </source>
</evidence>
<dbReference type="Proteomes" id="UP000264820">
    <property type="component" value="Unplaced"/>
</dbReference>
<evidence type="ECO:0000313" key="3">
    <source>
        <dbReference type="Ensembl" id="ENSHCOP00000014855.1"/>
    </source>
</evidence>
<dbReference type="PANTHER" id="PTHR10804">
    <property type="entry name" value="PROTEASE FAMILY M24 METHIONYL AMINOPEPTIDASE, AMINOPEPTIDASE P"/>
    <property type="match status" value="1"/>
</dbReference>
<accession>A0A3Q3DL23</accession>
<reference evidence="3" key="1">
    <citation type="submission" date="2025-08" db="UniProtKB">
        <authorList>
            <consortium name="Ensembl"/>
        </authorList>
    </citation>
    <scope>IDENTIFICATION</scope>
</reference>
<feature type="region of interest" description="Disordered" evidence="2">
    <location>
        <begin position="65"/>
        <end position="85"/>
    </location>
</feature>
<dbReference type="OMA" id="GRSHPIN"/>
<evidence type="ECO:0000256" key="2">
    <source>
        <dbReference type="SAM" id="MobiDB-lite"/>
    </source>
</evidence>
<dbReference type="STRING" id="109280.ENSHCOP00000014855"/>
<dbReference type="SUPFAM" id="SSF55920">
    <property type="entry name" value="Creatinase/aminopeptidase"/>
    <property type="match status" value="1"/>
</dbReference>
<dbReference type="PANTHER" id="PTHR10804:SF11">
    <property type="entry name" value="PROLIFERATION-ASSOCIATED PROTEIN 2G4"/>
    <property type="match status" value="1"/>
</dbReference>
<dbReference type="InterPro" id="IPR047113">
    <property type="entry name" value="PA2G4/ARX1"/>
</dbReference>
<sequence>MSDEEQEQTIAEDLVVTKYKMGGDIANQALRLVVEAAKPGISVLSLCDKGDAYIMAETGKVFKKEKDMKKGRSHPINSGFTMSVE</sequence>
<dbReference type="InterPro" id="IPR036005">
    <property type="entry name" value="Creatinase/aminopeptidase-like"/>
</dbReference>